<dbReference type="InterPro" id="IPR048052">
    <property type="entry name" value="FM1-like"/>
</dbReference>
<feature type="transmembrane region" description="Helical" evidence="7">
    <location>
        <begin position="517"/>
        <end position="536"/>
    </location>
</feature>
<dbReference type="EMBL" id="FNHU01000005">
    <property type="protein sequence ID" value="SDM68993.1"/>
    <property type="molecule type" value="Genomic_DNA"/>
</dbReference>
<organism evidence="10 11">
    <name type="scientific">Actinomyces ruminicola</name>
    <dbReference type="NCBI Taxonomy" id="332524"/>
    <lineage>
        <taxon>Bacteria</taxon>
        <taxon>Bacillati</taxon>
        <taxon>Actinomycetota</taxon>
        <taxon>Actinomycetes</taxon>
        <taxon>Actinomycetales</taxon>
        <taxon>Actinomycetaceae</taxon>
        <taxon>Actinomyces</taxon>
    </lineage>
</organism>
<evidence type="ECO:0000313" key="10">
    <source>
        <dbReference type="EMBL" id="SDM68993.1"/>
    </source>
</evidence>
<feature type="domain" description="Gram-positive cocci surface proteins LPxTG" evidence="9">
    <location>
        <begin position="509"/>
        <end position="545"/>
    </location>
</feature>
<reference evidence="10 11" key="1">
    <citation type="submission" date="2016-10" db="EMBL/GenBank/DDBJ databases">
        <authorList>
            <person name="de Groot N.N."/>
        </authorList>
    </citation>
    <scope>NUCLEOTIDE SEQUENCE [LARGE SCALE GENOMIC DNA]</scope>
    <source>
        <strain evidence="10 11">KPR-7B</strain>
    </source>
</reference>
<evidence type="ECO:0000256" key="3">
    <source>
        <dbReference type="ARBA" id="ARBA00022525"/>
    </source>
</evidence>
<keyword evidence="5" id="KW-0572">Peptidoglycan-anchor</keyword>
<dbReference type="OrthoDB" id="3199332at2"/>
<dbReference type="InterPro" id="IPR032364">
    <property type="entry name" value="GramPos_pilinD1_N"/>
</dbReference>
<dbReference type="Gene3D" id="2.60.40.10">
    <property type="entry name" value="Immunoglobulins"/>
    <property type="match status" value="2"/>
</dbReference>
<dbReference type="Proteomes" id="UP000199671">
    <property type="component" value="Unassembled WGS sequence"/>
</dbReference>
<dbReference type="InterPro" id="IPR006311">
    <property type="entry name" value="TAT_signal"/>
</dbReference>
<dbReference type="NCBIfam" id="TIGR04226">
    <property type="entry name" value="RrgB_K2N_iso_D2"/>
    <property type="match status" value="1"/>
</dbReference>
<sequence length="545" mass="56460">MTSLTRRRGAGLAAAVALAIGGMVAAPIAAAAPAPAIFAAEPATDPNTALIDVNETSTLTIHKLSQTEDNGTVAGNGLENPDATGDAVQGVEFTVTKLDFDLTTQAGWQALAGLNGSAAEAANHKTGDVYTQTTDGGGLATFSGLPVGAYLVSETKTPANVTPAEDFIVTLPMTNPADQASWNYDVHVYPKNSVVDSTKEVSDNGSPTIGDTVTYTIKSDIPKIDVAGGATIKNYQIVDPLDPRLAYQDTTVTMIGTGAETLSEGIDFNVVTATGSDSKTYVTVTFTEDGRAKIAATRATGDTSTQVQVVINATIKAIGNGSGAISNTSFLIPNDSQTEWDPENPDPGNVPGEPSDEVKSYYGKVTITKTGTDGKPASTYAGAEFQVYQCNPTGASQGQTIDRDAANITGAALTANQVTVAGTTEETAKFTTDSDGKVTIDALRTNDWANNAAVVNPGWYCLVETKAPAGYEIQSDPIAFQVLRANVTDNPYTIGFTVTDVPSNAGFRLPLTGANGVIFLTIAGILLVTGAVLLAARNRRRSAQD</sequence>
<feature type="chain" id="PRO_5038401623" evidence="8">
    <location>
        <begin position="26"/>
        <end position="545"/>
    </location>
</feature>
<dbReference type="Pfam" id="PF16555">
    <property type="entry name" value="GramPos_pilinD1"/>
    <property type="match status" value="1"/>
</dbReference>
<feature type="signal peptide" evidence="8">
    <location>
        <begin position="1"/>
        <end position="25"/>
    </location>
</feature>
<dbReference type="InterPro" id="IPR019931">
    <property type="entry name" value="LPXTG_anchor"/>
</dbReference>
<dbReference type="RefSeq" id="WP_092609576.1">
    <property type="nucleotide sequence ID" value="NZ_FNHU01000005.1"/>
</dbReference>
<dbReference type="PANTHER" id="PTHR36108:SF13">
    <property type="entry name" value="COLOSSIN-B-RELATED"/>
    <property type="match status" value="1"/>
</dbReference>
<dbReference type="InterPro" id="IPR013783">
    <property type="entry name" value="Ig-like_fold"/>
</dbReference>
<dbReference type="NCBIfam" id="TIGR01167">
    <property type="entry name" value="LPXTG_anchor"/>
    <property type="match status" value="1"/>
</dbReference>
<evidence type="ECO:0000259" key="9">
    <source>
        <dbReference type="PROSITE" id="PS50847"/>
    </source>
</evidence>
<evidence type="ECO:0000256" key="8">
    <source>
        <dbReference type="SAM" id="SignalP"/>
    </source>
</evidence>
<dbReference type="Pfam" id="PF20623">
    <property type="entry name" value="Sgo0707_N2"/>
    <property type="match status" value="1"/>
</dbReference>
<evidence type="ECO:0000256" key="1">
    <source>
        <dbReference type="ARBA" id="ARBA00007257"/>
    </source>
</evidence>
<keyword evidence="2" id="KW-0134">Cell wall</keyword>
<accession>A0A1G9VA79</accession>
<keyword evidence="7" id="KW-0812">Transmembrane</keyword>
<keyword evidence="3" id="KW-0964">Secreted</keyword>
<proteinExistence type="inferred from homology"/>
<dbReference type="AlphaFoldDB" id="A0A1G9VA79"/>
<dbReference type="Gene3D" id="2.60.40.740">
    <property type="match status" value="1"/>
</dbReference>
<feature type="region of interest" description="Disordered" evidence="6">
    <location>
        <begin position="334"/>
        <end position="356"/>
    </location>
</feature>
<evidence type="ECO:0000256" key="7">
    <source>
        <dbReference type="SAM" id="Phobius"/>
    </source>
</evidence>
<dbReference type="SUPFAM" id="SSF117074">
    <property type="entry name" value="Hypothetical protein PA1324"/>
    <property type="match status" value="1"/>
</dbReference>
<evidence type="ECO:0000313" key="11">
    <source>
        <dbReference type="Proteomes" id="UP000199671"/>
    </source>
</evidence>
<keyword evidence="7" id="KW-0472">Membrane</keyword>
<comment type="similarity">
    <text evidence="1">Belongs to the serine-aspartate repeat-containing protein (SDr) family.</text>
</comment>
<dbReference type="Pfam" id="PF17802">
    <property type="entry name" value="SpaA"/>
    <property type="match status" value="1"/>
</dbReference>
<dbReference type="GO" id="GO:0005975">
    <property type="term" value="P:carbohydrate metabolic process"/>
    <property type="evidence" value="ECO:0007669"/>
    <property type="project" value="UniProtKB-ARBA"/>
</dbReference>
<name>A0A1G9VA79_9ACTO</name>
<dbReference type="Pfam" id="PF00746">
    <property type="entry name" value="Gram_pos_anchor"/>
    <property type="match status" value="1"/>
</dbReference>
<dbReference type="NCBIfam" id="NF033902">
    <property type="entry name" value="iso_D2_wall_anc"/>
    <property type="match status" value="1"/>
</dbReference>
<keyword evidence="4 8" id="KW-0732">Signal</keyword>
<dbReference type="PROSITE" id="PS51318">
    <property type="entry name" value="TAT"/>
    <property type="match status" value="1"/>
</dbReference>
<evidence type="ECO:0000256" key="2">
    <source>
        <dbReference type="ARBA" id="ARBA00022512"/>
    </source>
</evidence>
<gene>
    <name evidence="10" type="ORF">SAMN04487766_105168</name>
</gene>
<evidence type="ECO:0000256" key="4">
    <source>
        <dbReference type="ARBA" id="ARBA00022729"/>
    </source>
</evidence>
<dbReference type="PANTHER" id="PTHR36108">
    <property type="entry name" value="COLOSSIN-B-RELATED"/>
    <property type="match status" value="1"/>
</dbReference>
<dbReference type="InterPro" id="IPR026466">
    <property type="entry name" value="Fim_isopep_form_D2_dom"/>
</dbReference>
<keyword evidence="7" id="KW-1133">Transmembrane helix</keyword>
<protein>
    <submittedName>
        <fullName evidence="10">LPXTG-motif cell wall anchor domain-containing protein/conserved repeat domain-containing protein/fimbrial isopeptide formation D2 domain-containing protein</fullName>
    </submittedName>
</protein>
<dbReference type="InterPro" id="IPR041033">
    <property type="entry name" value="SpaA_PFL_dom_1"/>
</dbReference>
<dbReference type="PROSITE" id="PS50847">
    <property type="entry name" value="GRAM_POS_ANCHORING"/>
    <property type="match status" value="1"/>
</dbReference>
<dbReference type="InterPro" id="IPR046473">
    <property type="entry name" value="Sgo0707-like_N2"/>
</dbReference>
<evidence type="ECO:0000256" key="5">
    <source>
        <dbReference type="ARBA" id="ARBA00023088"/>
    </source>
</evidence>
<evidence type="ECO:0000256" key="6">
    <source>
        <dbReference type="SAM" id="MobiDB-lite"/>
    </source>
</evidence>